<accession>A0A6A5X3B9</accession>
<gene>
    <name evidence="2" type="ORF">P154DRAFT_410780</name>
</gene>
<dbReference type="InterPro" id="IPR046341">
    <property type="entry name" value="SET_dom_sf"/>
</dbReference>
<evidence type="ECO:0000259" key="1">
    <source>
        <dbReference type="PROSITE" id="PS50280"/>
    </source>
</evidence>
<dbReference type="AlphaFoldDB" id="A0A6A5X3B9"/>
<sequence length="286" mass="32105">IGIDARFNIDPPLSKGVVDRHNWDKFIDFIKDHYKDNIQVEIKPNYINFKAGEHPKLPFKGHKFLRFSSKVSGSTAMTSGVERYINTVARVACVHFGSHVKYWNEAADQYSIYGWKKVNESIRSYEQPDESKLPTSIAHFINGTDPLKELEIPLFEIKNIPGKGKGLVARFNISSGTRILCEKPLFTVRGAKSREELETMLVAKLKAMSKSSQRQFLSLHNKSPGKYPFSGIFKTNALPCGSSSPISGVYPTACFINHSCTPNAHNSWNSNEEDETIHAIQLIKSG</sequence>
<evidence type="ECO:0000313" key="3">
    <source>
        <dbReference type="Proteomes" id="UP000799779"/>
    </source>
</evidence>
<dbReference type="Pfam" id="PF00856">
    <property type="entry name" value="SET"/>
    <property type="match status" value="1"/>
</dbReference>
<dbReference type="EMBL" id="ML977557">
    <property type="protein sequence ID" value="KAF2007394.1"/>
    <property type="molecule type" value="Genomic_DNA"/>
</dbReference>
<dbReference type="PANTHER" id="PTHR47332:SF4">
    <property type="entry name" value="SET DOMAIN-CONTAINING PROTEIN 5"/>
    <property type="match status" value="1"/>
</dbReference>
<dbReference type="PROSITE" id="PS50280">
    <property type="entry name" value="SET"/>
    <property type="match status" value="1"/>
</dbReference>
<dbReference type="Gene3D" id="2.170.270.10">
    <property type="entry name" value="SET domain"/>
    <property type="match status" value="1"/>
</dbReference>
<keyword evidence="3" id="KW-1185">Reference proteome</keyword>
<dbReference type="OrthoDB" id="265717at2759"/>
<dbReference type="PANTHER" id="PTHR47332">
    <property type="entry name" value="SET DOMAIN-CONTAINING PROTEIN 5"/>
    <property type="match status" value="1"/>
</dbReference>
<organism evidence="2 3">
    <name type="scientific">Amniculicola lignicola CBS 123094</name>
    <dbReference type="NCBI Taxonomy" id="1392246"/>
    <lineage>
        <taxon>Eukaryota</taxon>
        <taxon>Fungi</taxon>
        <taxon>Dikarya</taxon>
        <taxon>Ascomycota</taxon>
        <taxon>Pezizomycotina</taxon>
        <taxon>Dothideomycetes</taxon>
        <taxon>Pleosporomycetidae</taxon>
        <taxon>Pleosporales</taxon>
        <taxon>Amniculicolaceae</taxon>
        <taxon>Amniculicola</taxon>
    </lineage>
</organism>
<dbReference type="InterPro" id="IPR053185">
    <property type="entry name" value="SET_domain_protein"/>
</dbReference>
<protein>
    <recommendedName>
        <fullName evidence="1">SET domain-containing protein</fullName>
    </recommendedName>
</protein>
<name>A0A6A5X3B9_9PLEO</name>
<reference evidence="2" key="1">
    <citation type="journal article" date="2020" name="Stud. Mycol.">
        <title>101 Dothideomycetes genomes: a test case for predicting lifestyles and emergence of pathogens.</title>
        <authorList>
            <person name="Haridas S."/>
            <person name="Albert R."/>
            <person name="Binder M."/>
            <person name="Bloem J."/>
            <person name="Labutti K."/>
            <person name="Salamov A."/>
            <person name="Andreopoulos B."/>
            <person name="Baker S."/>
            <person name="Barry K."/>
            <person name="Bills G."/>
            <person name="Bluhm B."/>
            <person name="Cannon C."/>
            <person name="Castanera R."/>
            <person name="Culley D."/>
            <person name="Daum C."/>
            <person name="Ezra D."/>
            <person name="Gonzalez J."/>
            <person name="Henrissat B."/>
            <person name="Kuo A."/>
            <person name="Liang C."/>
            <person name="Lipzen A."/>
            <person name="Lutzoni F."/>
            <person name="Magnuson J."/>
            <person name="Mondo S."/>
            <person name="Nolan M."/>
            <person name="Ohm R."/>
            <person name="Pangilinan J."/>
            <person name="Park H.-J."/>
            <person name="Ramirez L."/>
            <person name="Alfaro M."/>
            <person name="Sun H."/>
            <person name="Tritt A."/>
            <person name="Yoshinaga Y."/>
            <person name="Zwiers L.-H."/>
            <person name="Turgeon B."/>
            <person name="Goodwin S."/>
            <person name="Spatafora J."/>
            <person name="Crous P."/>
            <person name="Grigoriev I."/>
        </authorList>
    </citation>
    <scope>NUCLEOTIDE SEQUENCE</scope>
    <source>
        <strain evidence="2">CBS 123094</strain>
    </source>
</reference>
<dbReference type="InterPro" id="IPR001214">
    <property type="entry name" value="SET_dom"/>
</dbReference>
<feature type="non-terminal residue" evidence="2">
    <location>
        <position position="286"/>
    </location>
</feature>
<feature type="domain" description="SET" evidence="1">
    <location>
        <begin position="153"/>
        <end position="286"/>
    </location>
</feature>
<proteinExistence type="predicted"/>
<evidence type="ECO:0000313" key="2">
    <source>
        <dbReference type="EMBL" id="KAF2007394.1"/>
    </source>
</evidence>
<feature type="non-terminal residue" evidence="2">
    <location>
        <position position="1"/>
    </location>
</feature>
<dbReference type="SUPFAM" id="SSF82199">
    <property type="entry name" value="SET domain"/>
    <property type="match status" value="1"/>
</dbReference>
<dbReference type="Proteomes" id="UP000799779">
    <property type="component" value="Unassembled WGS sequence"/>
</dbReference>